<protein>
    <recommendedName>
        <fullName evidence="3">Methyltransferase domain-containing protein</fullName>
    </recommendedName>
</protein>
<comment type="caution">
    <text evidence="1">The sequence shown here is derived from an EMBL/GenBank/DDBJ whole genome shotgun (WGS) entry which is preliminary data.</text>
</comment>
<name>A0A2S8GL15_9BACT</name>
<reference evidence="1 2" key="1">
    <citation type="submission" date="2018-02" db="EMBL/GenBank/DDBJ databases">
        <title>Comparative genomes isolates from brazilian mangrove.</title>
        <authorList>
            <person name="Araujo J.E."/>
            <person name="Taketani R.G."/>
            <person name="Silva M.C.P."/>
            <person name="Loureco M.V."/>
            <person name="Andreote F.D."/>
        </authorList>
    </citation>
    <scope>NUCLEOTIDE SEQUENCE [LARGE SCALE GENOMIC DNA]</scope>
    <source>
        <strain evidence="1 2">Nap-Phe MGV</strain>
    </source>
</reference>
<dbReference type="OrthoDB" id="2029026at2"/>
<sequence length="251" mass="27537">MNEESLAKLRQRNLDSAGDWKRYASHRRQATRLILEAAPEKATRLCLLGAGNCNDVELTALFKTFGEIHLVDLDKAAMQEGLQRQKSGIQGKAILHGPIDINTDQAASQLAGLGEFDVVASICILSQLIDEIPEDQREKETAVPLAQKIRRRHFDLLAKLAGEKGNIVIANEAVSSDSEPRVATCDPPQLGPLLVELAMQQKLFIGLNPAVLALDLQTLSTDGELLTSPPWKWDFGPRTYAVCGHTLKRQA</sequence>
<dbReference type="EMBL" id="PUHZ01000018">
    <property type="protein sequence ID" value="PQO44704.1"/>
    <property type="molecule type" value="Genomic_DNA"/>
</dbReference>
<gene>
    <name evidence="1" type="ORF">C5Y93_18240</name>
</gene>
<accession>A0A2S8GL15</accession>
<dbReference type="AlphaFoldDB" id="A0A2S8GL15"/>
<evidence type="ECO:0000313" key="2">
    <source>
        <dbReference type="Proteomes" id="UP000237819"/>
    </source>
</evidence>
<proteinExistence type="predicted"/>
<organism evidence="1 2">
    <name type="scientific">Blastopirellula marina</name>
    <dbReference type="NCBI Taxonomy" id="124"/>
    <lineage>
        <taxon>Bacteria</taxon>
        <taxon>Pseudomonadati</taxon>
        <taxon>Planctomycetota</taxon>
        <taxon>Planctomycetia</taxon>
        <taxon>Pirellulales</taxon>
        <taxon>Pirellulaceae</taxon>
        <taxon>Blastopirellula</taxon>
    </lineage>
</organism>
<evidence type="ECO:0000313" key="1">
    <source>
        <dbReference type="EMBL" id="PQO44704.1"/>
    </source>
</evidence>
<evidence type="ECO:0008006" key="3">
    <source>
        <dbReference type="Google" id="ProtNLM"/>
    </source>
</evidence>
<dbReference type="RefSeq" id="WP_105336878.1">
    <property type="nucleotide sequence ID" value="NZ_PUHZ01000018.1"/>
</dbReference>
<dbReference type="Proteomes" id="UP000237819">
    <property type="component" value="Unassembled WGS sequence"/>
</dbReference>